<reference evidence="6 7" key="1">
    <citation type="submission" date="2015-12" db="EMBL/GenBank/DDBJ databases">
        <title>Draft genome sequence of Mesorhizobium sp. UFLA 01-765, a multitolerant efficient symbiont and plant-growth promoting strain isolated from Zn-mining soil using Leucaena leucocephala as a trap plant.</title>
        <authorList>
            <person name="Rangel W.M."/>
            <person name="Thijs S."/>
            <person name="Longatti S.M."/>
            <person name="Moreira F.M."/>
            <person name="Weyens N."/>
            <person name="Vangronsveld J."/>
            <person name="Van Hamme J.D."/>
            <person name="Bottos E.M."/>
            <person name="Rineau F."/>
        </authorList>
    </citation>
    <scope>NUCLEOTIDE SEQUENCE [LARGE SCALE GENOMIC DNA]</scope>
    <source>
        <strain evidence="6 7">UFLA 01-765</strain>
    </source>
</reference>
<dbReference type="SUPFAM" id="SSF51621">
    <property type="entry name" value="Phosphoenolpyruvate/pyruvate domain"/>
    <property type="match status" value="1"/>
</dbReference>
<proteinExistence type="inferred from homology"/>
<keyword evidence="5" id="KW-0808">Transferase</keyword>
<dbReference type="GO" id="GO:0005737">
    <property type="term" value="C:cytoplasm"/>
    <property type="evidence" value="ECO:0007669"/>
    <property type="project" value="TreeGrafter"/>
</dbReference>
<protein>
    <recommendedName>
        <fullName evidence="3">3-methyl-2-oxobutanoate hydroxymethyltransferase</fullName>
        <ecNumber evidence="3">2.1.2.11</ecNumber>
    </recommendedName>
</protein>
<evidence type="ECO:0000256" key="5">
    <source>
        <dbReference type="ARBA" id="ARBA00022679"/>
    </source>
</evidence>
<keyword evidence="4" id="KW-0566">Pantothenate biosynthesis</keyword>
<dbReference type="AlphaFoldDB" id="A0A101KU01"/>
<dbReference type="Proteomes" id="UP000053176">
    <property type="component" value="Unassembled WGS sequence"/>
</dbReference>
<dbReference type="GO" id="GO:0003864">
    <property type="term" value="F:3-methyl-2-oxobutanoate hydroxymethyltransferase activity"/>
    <property type="evidence" value="ECO:0007669"/>
    <property type="project" value="UniProtKB-EC"/>
</dbReference>
<evidence type="ECO:0000256" key="1">
    <source>
        <dbReference type="ARBA" id="ARBA00008676"/>
    </source>
</evidence>
<sequence length="161" mass="16986">MQSWSIDIATSFGDSVDMVLHGLPSTLGVTLDMMIMHAKAVRGGLEQALMVVDLPQAGGPRGDGCHFPARGIPIMAHIGLTQQAVNAFGGCRVQGRGEDAERIRRDAVSVAQAGAFSLVLERAPEQLARRTTGETEIPTVGIGASPACQHIFAAFGSKRHQ</sequence>
<dbReference type="InterPro" id="IPR015813">
    <property type="entry name" value="Pyrv/PenolPyrv_kinase-like_dom"/>
</dbReference>
<dbReference type="InterPro" id="IPR003700">
    <property type="entry name" value="Pantoate_hydroxy_MeTrfase"/>
</dbReference>
<dbReference type="Pfam" id="PF02548">
    <property type="entry name" value="Pantoate_transf"/>
    <property type="match status" value="2"/>
</dbReference>
<dbReference type="PANTHER" id="PTHR20881:SF0">
    <property type="entry name" value="3-METHYL-2-OXOBUTANOATE HYDROXYMETHYLTRANSFERASE"/>
    <property type="match status" value="1"/>
</dbReference>
<accession>A0A101KU01</accession>
<evidence type="ECO:0000256" key="2">
    <source>
        <dbReference type="ARBA" id="ARBA00011424"/>
    </source>
</evidence>
<evidence type="ECO:0000256" key="3">
    <source>
        <dbReference type="ARBA" id="ARBA00012618"/>
    </source>
</evidence>
<organism evidence="6 7">
    <name type="scientific">Rhizobium loti</name>
    <name type="common">Mesorhizobium loti</name>
    <dbReference type="NCBI Taxonomy" id="381"/>
    <lineage>
        <taxon>Bacteria</taxon>
        <taxon>Pseudomonadati</taxon>
        <taxon>Pseudomonadota</taxon>
        <taxon>Alphaproteobacteria</taxon>
        <taxon>Hyphomicrobiales</taxon>
        <taxon>Phyllobacteriaceae</taxon>
        <taxon>Mesorhizobium</taxon>
    </lineage>
</organism>
<dbReference type="Gene3D" id="3.20.20.60">
    <property type="entry name" value="Phosphoenolpyruvate-binding domains"/>
    <property type="match status" value="2"/>
</dbReference>
<dbReference type="GO" id="GO:0000287">
    <property type="term" value="F:magnesium ion binding"/>
    <property type="evidence" value="ECO:0007669"/>
    <property type="project" value="TreeGrafter"/>
</dbReference>
<dbReference type="GO" id="GO:0015940">
    <property type="term" value="P:pantothenate biosynthetic process"/>
    <property type="evidence" value="ECO:0007669"/>
    <property type="project" value="UniProtKB-KW"/>
</dbReference>
<dbReference type="InterPro" id="IPR040442">
    <property type="entry name" value="Pyrv_kinase-like_dom_sf"/>
</dbReference>
<dbReference type="EMBL" id="LPWA01000100">
    <property type="protein sequence ID" value="KUM26998.1"/>
    <property type="molecule type" value="Genomic_DNA"/>
</dbReference>
<gene>
    <name evidence="6" type="ORF">AU467_18725</name>
</gene>
<comment type="caution">
    <text evidence="6">The sequence shown here is derived from an EMBL/GenBank/DDBJ whole genome shotgun (WGS) entry which is preliminary data.</text>
</comment>
<comment type="similarity">
    <text evidence="1">Belongs to the PanB family.</text>
</comment>
<comment type="subunit">
    <text evidence="2">Homodecamer; pentamer of dimers.</text>
</comment>
<name>A0A101KU01_RHILI</name>
<evidence type="ECO:0000256" key="4">
    <source>
        <dbReference type="ARBA" id="ARBA00022655"/>
    </source>
</evidence>
<evidence type="ECO:0000313" key="7">
    <source>
        <dbReference type="Proteomes" id="UP000053176"/>
    </source>
</evidence>
<evidence type="ECO:0000313" key="6">
    <source>
        <dbReference type="EMBL" id="KUM26998.1"/>
    </source>
</evidence>
<dbReference type="EC" id="2.1.2.11" evidence="3"/>
<dbReference type="PANTHER" id="PTHR20881">
    <property type="entry name" value="3-METHYL-2-OXOBUTANOATE HYDROXYMETHYLTRANSFERASE"/>
    <property type="match status" value="1"/>
</dbReference>